<evidence type="ECO:0000313" key="9">
    <source>
        <dbReference type="Proteomes" id="UP000177622"/>
    </source>
</evidence>
<dbReference type="GeneID" id="34578601"/>
<evidence type="ECO:0000313" key="8">
    <source>
        <dbReference type="EMBL" id="OGE51015.1"/>
    </source>
</evidence>
<dbReference type="CDD" id="cd12148">
    <property type="entry name" value="fungal_TF_MHR"/>
    <property type="match status" value="1"/>
</dbReference>
<keyword evidence="9" id="KW-1185">Reference proteome</keyword>
<feature type="compositionally biased region" description="Polar residues" evidence="6">
    <location>
        <begin position="529"/>
        <end position="545"/>
    </location>
</feature>
<feature type="domain" description="Xylanolytic transcriptional activator regulatory" evidence="7">
    <location>
        <begin position="225"/>
        <end position="297"/>
    </location>
</feature>
<protein>
    <recommendedName>
        <fullName evidence="7">Xylanolytic transcriptional activator regulatory domain-containing protein</fullName>
    </recommendedName>
</protein>
<evidence type="ECO:0000256" key="1">
    <source>
        <dbReference type="ARBA" id="ARBA00022833"/>
    </source>
</evidence>
<dbReference type="InterPro" id="IPR052073">
    <property type="entry name" value="Amide_Lactam_Regulators"/>
</dbReference>
<name>A0A1F5LCX9_PENAI</name>
<dbReference type="SMART" id="SM00906">
    <property type="entry name" value="Fungal_trans"/>
    <property type="match status" value="1"/>
</dbReference>
<dbReference type="GO" id="GO:0008270">
    <property type="term" value="F:zinc ion binding"/>
    <property type="evidence" value="ECO:0007669"/>
    <property type="project" value="InterPro"/>
</dbReference>
<feature type="compositionally biased region" description="Basic and acidic residues" evidence="6">
    <location>
        <begin position="514"/>
        <end position="524"/>
    </location>
</feature>
<evidence type="ECO:0000256" key="3">
    <source>
        <dbReference type="ARBA" id="ARBA00023125"/>
    </source>
</evidence>
<proteinExistence type="predicted"/>
<evidence type="ECO:0000256" key="5">
    <source>
        <dbReference type="ARBA" id="ARBA00023242"/>
    </source>
</evidence>
<keyword evidence="2" id="KW-0805">Transcription regulation</keyword>
<keyword evidence="3" id="KW-0238">DNA-binding</keyword>
<dbReference type="GO" id="GO:0003677">
    <property type="term" value="F:DNA binding"/>
    <property type="evidence" value="ECO:0007669"/>
    <property type="project" value="UniProtKB-KW"/>
</dbReference>
<dbReference type="AlphaFoldDB" id="A0A1F5LCX9"/>
<dbReference type="OrthoDB" id="5121955at2759"/>
<keyword evidence="1" id="KW-0862">Zinc</keyword>
<dbReference type="Proteomes" id="UP000177622">
    <property type="component" value="Unassembled WGS sequence"/>
</dbReference>
<feature type="region of interest" description="Disordered" evidence="6">
    <location>
        <begin position="514"/>
        <end position="551"/>
    </location>
</feature>
<dbReference type="RefSeq" id="XP_022486460.1">
    <property type="nucleotide sequence ID" value="XM_022633867.1"/>
</dbReference>
<dbReference type="Pfam" id="PF04082">
    <property type="entry name" value="Fungal_trans"/>
    <property type="match status" value="1"/>
</dbReference>
<dbReference type="PANTHER" id="PTHR47171:SF1">
    <property type="entry name" value="ZN(II)2CYS6 TRANSCRIPTION FACTOR (EUROFUNG)"/>
    <property type="match status" value="1"/>
</dbReference>
<evidence type="ECO:0000256" key="2">
    <source>
        <dbReference type="ARBA" id="ARBA00023015"/>
    </source>
</evidence>
<comment type="caution">
    <text evidence="8">The sequence shown here is derived from an EMBL/GenBank/DDBJ whole genome shotgun (WGS) entry which is preliminary data.</text>
</comment>
<reference evidence="8 9" key="1">
    <citation type="journal article" date="2016" name="Sci. Rep.">
        <title>Penicillium arizonense, a new, genome sequenced fungal species, reveals a high chemical diversity in secreted metabolites.</title>
        <authorList>
            <person name="Grijseels S."/>
            <person name="Nielsen J.C."/>
            <person name="Randelovic M."/>
            <person name="Nielsen J."/>
            <person name="Nielsen K.F."/>
            <person name="Workman M."/>
            <person name="Frisvad J.C."/>
        </authorList>
    </citation>
    <scope>NUCLEOTIDE SEQUENCE [LARGE SCALE GENOMIC DNA]</scope>
    <source>
        <strain evidence="8 9">CBS 141311</strain>
    </source>
</reference>
<sequence length="644" mass="73221">MTGSQLEDNHPEHDGLNEGPEMLYARMVDAQPSEREPNFQSDNARSFYMGESFSLSFVVNSIYNNSGHGTSVKRHYPIPTNVSEHARDAAEGLKHSDPATISYLEMRGSFSLPPQDVRNELIRVFFTSFHPAYPVLDRQAFSALYREERVSFLVLQTIFFLAFTSCSDDLVERAGYPNRLTARRTCYLRAKALYDMDYEKDKVQLTAVLFLLGFWWEGPEDQKDTWHWLGSAIGLAQTLGMHRSTANSGMRPSHQSLWKRIWWSIYTRDRHAAASLGRPTRIKDEDCDVEMLNKSDFLIDQDFDNNLICEQHDFHVNYTIEMSKLAAILGKVLTEQFAPRRYGIGDNRETLLQELNQFEFQLPLQLRRQPVDETMTASFWSCMLHASYHNCQILLFRPGGPQSAFLGEVESEKRAMIAADLTTRIAEDLLAAGTLSYGQLHLVPAIFAALSIHSVAIRRKDPIRRQLAENRARQCMLAMSELAKSWPVAGWILRLFINLMKKLTDQNVRYDSNLDRSRQDRTGYRGDSSMDSPSAATRSGTTRTMQMGHGLGNLINQPVEADQLSARVEEWNAIQQSDQLLSDVIWAPDQNNFDFDLLFQGQSNGSLPFNFGSLAETFVPEYVDTGIQHASNRNIDHLLAESSG</sequence>
<dbReference type="EMBL" id="LXJU01000015">
    <property type="protein sequence ID" value="OGE51015.1"/>
    <property type="molecule type" value="Genomic_DNA"/>
</dbReference>
<dbReference type="PANTHER" id="PTHR47171">
    <property type="entry name" value="FARA-RELATED"/>
    <property type="match status" value="1"/>
</dbReference>
<gene>
    <name evidence="8" type="ORF">PENARI_c015G09620</name>
</gene>
<evidence type="ECO:0000256" key="6">
    <source>
        <dbReference type="SAM" id="MobiDB-lite"/>
    </source>
</evidence>
<keyword evidence="4" id="KW-0804">Transcription</keyword>
<keyword evidence="5" id="KW-0539">Nucleus</keyword>
<evidence type="ECO:0000256" key="4">
    <source>
        <dbReference type="ARBA" id="ARBA00023163"/>
    </source>
</evidence>
<dbReference type="STRING" id="1835702.A0A1F5LCX9"/>
<accession>A0A1F5LCX9</accession>
<organism evidence="8 9">
    <name type="scientific">Penicillium arizonense</name>
    <dbReference type="NCBI Taxonomy" id="1835702"/>
    <lineage>
        <taxon>Eukaryota</taxon>
        <taxon>Fungi</taxon>
        <taxon>Dikarya</taxon>
        <taxon>Ascomycota</taxon>
        <taxon>Pezizomycotina</taxon>
        <taxon>Eurotiomycetes</taxon>
        <taxon>Eurotiomycetidae</taxon>
        <taxon>Eurotiales</taxon>
        <taxon>Aspergillaceae</taxon>
        <taxon>Penicillium</taxon>
    </lineage>
</organism>
<dbReference type="GO" id="GO:0006351">
    <property type="term" value="P:DNA-templated transcription"/>
    <property type="evidence" value="ECO:0007669"/>
    <property type="project" value="InterPro"/>
</dbReference>
<dbReference type="InterPro" id="IPR007219">
    <property type="entry name" value="XnlR_reg_dom"/>
</dbReference>
<evidence type="ECO:0000259" key="7">
    <source>
        <dbReference type="SMART" id="SM00906"/>
    </source>
</evidence>